<dbReference type="VEuPathDB" id="MicrosporidiaDB:M153_10190003"/>
<dbReference type="InterPro" id="IPR041577">
    <property type="entry name" value="RT_RNaseH_2"/>
</dbReference>
<organism evidence="2 3">
    <name type="scientific">Pseudoloma neurophilia</name>
    <dbReference type="NCBI Taxonomy" id="146866"/>
    <lineage>
        <taxon>Eukaryota</taxon>
        <taxon>Fungi</taxon>
        <taxon>Fungi incertae sedis</taxon>
        <taxon>Microsporidia</taxon>
        <taxon>Pseudoloma</taxon>
    </lineage>
</organism>
<evidence type="ECO:0000259" key="1">
    <source>
        <dbReference type="Pfam" id="PF17919"/>
    </source>
</evidence>
<dbReference type="AlphaFoldDB" id="A0A0R0LVR5"/>
<dbReference type="Pfam" id="PF17919">
    <property type="entry name" value="RT_RNaseH_2"/>
    <property type="match status" value="1"/>
</dbReference>
<proteinExistence type="predicted"/>
<gene>
    <name evidence="2" type="ORF">M153_10190003</name>
</gene>
<protein>
    <recommendedName>
        <fullName evidence="1">Reverse transcriptase/retrotransposon-derived protein RNase H-like domain-containing protein</fullName>
    </recommendedName>
</protein>
<comment type="caution">
    <text evidence="2">The sequence shown here is derived from an EMBL/GenBank/DDBJ whole genome shotgun (WGS) entry which is preliminary data.</text>
</comment>
<reference evidence="2 3" key="1">
    <citation type="submission" date="2015-07" db="EMBL/GenBank/DDBJ databases">
        <title>The genome of Pseudoloma neurophilia, a relevant intracellular parasite of the zebrafish.</title>
        <authorList>
            <person name="Ndikumana S."/>
            <person name="Pelin A."/>
            <person name="Sanders J."/>
            <person name="Corradi N."/>
        </authorList>
    </citation>
    <scope>NUCLEOTIDE SEQUENCE [LARGE SCALE GENOMIC DNA]</scope>
    <source>
        <strain evidence="2 3">MK1</strain>
    </source>
</reference>
<keyword evidence="3" id="KW-1185">Reference proteome</keyword>
<dbReference type="OrthoDB" id="3018369at2759"/>
<dbReference type="EMBL" id="LGUB01000372">
    <property type="protein sequence ID" value="KRH93354.1"/>
    <property type="molecule type" value="Genomic_DNA"/>
</dbReference>
<accession>A0A0R0LVR5</accession>
<evidence type="ECO:0000313" key="3">
    <source>
        <dbReference type="Proteomes" id="UP000051530"/>
    </source>
</evidence>
<feature type="domain" description="Reverse transcriptase/retrotransposon-derived protein RNase H-like" evidence="1">
    <location>
        <begin position="1"/>
        <end position="41"/>
    </location>
</feature>
<name>A0A0R0LVR5_9MICR</name>
<dbReference type="Proteomes" id="UP000051530">
    <property type="component" value="Unassembled WGS sequence"/>
</dbReference>
<evidence type="ECO:0000313" key="2">
    <source>
        <dbReference type="EMBL" id="KRH93354.1"/>
    </source>
</evidence>
<sequence>ECDASEFGICCSLRQDNQSMFHISRILKGAEKNYSITKKEL</sequence>
<feature type="non-terminal residue" evidence="2">
    <location>
        <position position="1"/>
    </location>
</feature>